<dbReference type="PANTHER" id="PTHR43798:SF33">
    <property type="entry name" value="HYDROLASE, PUTATIVE (AFU_ORTHOLOGUE AFUA_2G14860)-RELATED"/>
    <property type="match status" value="1"/>
</dbReference>
<dbReference type="PRINTS" id="PR00111">
    <property type="entry name" value="ABHYDROLASE"/>
</dbReference>
<gene>
    <name evidence="2" type="ORF">SAMN04488568_10545</name>
</gene>
<dbReference type="InterPro" id="IPR029058">
    <property type="entry name" value="AB_hydrolase_fold"/>
</dbReference>
<dbReference type="InterPro" id="IPR000073">
    <property type="entry name" value="AB_hydrolase_1"/>
</dbReference>
<evidence type="ECO:0000313" key="3">
    <source>
        <dbReference type="Proteomes" id="UP000199759"/>
    </source>
</evidence>
<organism evidence="2 3">
    <name type="scientific">Maricaulis salignorans</name>
    <dbReference type="NCBI Taxonomy" id="144026"/>
    <lineage>
        <taxon>Bacteria</taxon>
        <taxon>Pseudomonadati</taxon>
        <taxon>Pseudomonadota</taxon>
        <taxon>Alphaproteobacteria</taxon>
        <taxon>Maricaulales</taxon>
        <taxon>Maricaulaceae</taxon>
        <taxon>Maricaulis</taxon>
    </lineage>
</organism>
<protein>
    <submittedName>
        <fullName evidence="2">Lysophospholipase, alpha-beta hydrolase superfamily</fullName>
    </submittedName>
</protein>
<dbReference type="EMBL" id="FNHG01000005">
    <property type="protein sequence ID" value="SDM11094.1"/>
    <property type="molecule type" value="Genomic_DNA"/>
</dbReference>
<proteinExistence type="predicted"/>
<dbReference type="SUPFAM" id="SSF53474">
    <property type="entry name" value="alpha/beta-Hydrolases"/>
    <property type="match status" value="1"/>
</dbReference>
<keyword evidence="2" id="KW-0378">Hydrolase</keyword>
<reference evidence="2 3" key="1">
    <citation type="submission" date="2016-10" db="EMBL/GenBank/DDBJ databases">
        <authorList>
            <person name="de Groot N.N."/>
        </authorList>
    </citation>
    <scope>NUCLEOTIDE SEQUENCE [LARGE SCALE GENOMIC DNA]</scope>
    <source>
        <strain evidence="2 3">DSM 16077</strain>
    </source>
</reference>
<feature type="domain" description="AB hydrolase-1" evidence="1">
    <location>
        <begin position="58"/>
        <end position="299"/>
    </location>
</feature>
<evidence type="ECO:0000259" key="1">
    <source>
        <dbReference type="Pfam" id="PF00561"/>
    </source>
</evidence>
<sequence>MPPAGLIALIALAGLFLGAFGGWLVSRRIGKTHPPEGEFLEIGGIRLHYRRSGDPARPAILVLHGAASNLEEPRMALGEAFAGENVIWLDRPGLGWSERPKSRRWSPADEAALIDNFLDRLEIPETVVIGHSWGGAIAMRLAMDHPRRITGLVLVAPALSAWIGEAAWFNSASGWPLVGPLLTRIIIPLVGHGQLAAGARSAFHPETVPDDYVAASRLPLILRPGNWIANARDMMQVNRHLEMQEEGYENITLPTVFLAGKADTVVWTHRHSGQVAARMAQAELRLISGAGHNLHHHHPRAVLEAAIAVRERAQD</sequence>
<dbReference type="GO" id="GO:0016787">
    <property type="term" value="F:hydrolase activity"/>
    <property type="evidence" value="ECO:0007669"/>
    <property type="project" value="UniProtKB-KW"/>
</dbReference>
<dbReference type="Proteomes" id="UP000199759">
    <property type="component" value="Unassembled WGS sequence"/>
</dbReference>
<dbReference type="GO" id="GO:0016020">
    <property type="term" value="C:membrane"/>
    <property type="evidence" value="ECO:0007669"/>
    <property type="project" value="TreeGrafter"/>
</dbReference>
<dbReference type="AlphaFoldDB" id="A0A1G9QJ73"/>
<dbReference type="Gene3D" id="3.40.50.1820">
    <property type="entry name" value="alpha/beta hydrolase"/>
    <property type="match status" value="1"/>
</dbReference>
<dbReference type="OrthoDB" id="9815441at2"/>
<name>A0A1G9QJ73_9PROT</name>
<dbReference type="Pfam" id="PF00561">
    <property type="entry name" value="Abhydrolase_1"/>
    <property type="match status" value="1"/>
</dbReference>
<accession>A0A1G9QJ73</accession>
<evidence type="ECO:0000313" key="2">
    <source>
        <dbReference type="EMBL" id="SDM11094.1"/>
    </source>
</evidence>
<dbReference type="PRINTS" id="PR00412">
    <property type="entry name" value="EPOXHYDRLASE"/>
</dbReference>
<keyword evidence="3" id="KW-1185">Reference proteome</keyword>
<dbReference type="InterPro" id="IPR050266">
    <property type="entry name" value="AB_hydrolase_sf"/>
</dbReference>
<dbReference type="RefSeq" id="WP_091768325.1">
    <property type="nucleotide sequence ID" value="NZ_FNHG01000005.1"/>
</dbReference>
<dbReference type="STRING" id="144026.SAMN04488568_10545"/>
<dbReference type="PANTHER" id="PTHR43798">
    <property type="entry name" value="MONOACYLGLYCEROL LIPASE"/>
    <property type="match status" value="1"/>
</dbReference>
<dbReference type="InterPro" id="IPR000639">
    <property type="entry name" value="Epox_hydrolase-like"/>
</dbReference>